<keyword evidence="9 14" id="KW-0862">Zinc</keyword>
<evidence type="ECO:0000313" key="19">
    <source>
        <dbReference type="Proteomes" id="UP000016960"/>
    </source>
</evidence>
<dbReference type="CDD" id="cd06164">
    <property type="entry name" value="S2P-M50_SpoIVFB_CBS"/>
    <property type="match status" value="1"/>
</dbReference>
<keyword evidence="10 14" id="KW-1133">Transmembrane helix</keyword>
<dbReference type="EMBL" id="ASSJ01000055">
    <property type="protein sequence ID" value="ERN41059.1"/>
    <property type="molecule type" value="Genomic_DNA"/>
</dbReference>
<evidence type="ECO:0000256" key="7">
    <source>
        <dbReference type="ARBA" id="ARBA00022737"/>
    </source>
</evidence>
<dbReference type="Proteomes" id="UP000016960">
    <property type="component" value="Unassembled WGS sequence"/>
</dbReference>
<feature type="domain" description="Peptidase M50" evidence="17">
    <location>
        <begin position="57"/>
        <end position="131"/>
    </location>
</feature>
<evidence type="ECO:0000256" key="1">
    <source>
        <dbReference type="ARBA" id="ARBA00004651"/>
    </source>
</evidence>
<feature type="active site" evidence="15">
    <location>
        <position position="69"/>
    </location>
</feature>
<dbReference type="Gene3D" id="3.10.580.10">
    <property type="entry name" value="CBS-domain"/>
    <property type="match status" value="1"/>
</dbReference>
<evidence type="ECO:0000256" key="8">
    <source>
        <dbReference type="ARBA" id="ARBA00022801"/>
    </source>
</evidence>
<evidence type="ECO:0000259" key="17">
    <source>
        <dbReference type="Pfam" id="PF02163"/>
    </source>
</evidence>
<dbReference type="InParanoid" id="U5DKG4"/>
<feature type="transmembrane region" description="Helical" evidence="14">
    <location>
        <begin position="195"/>
        <end position="224"/>
    </location>
</feature>
<keyword evidence="7" id="KW-0677">Repeat</keyword>
<feature type="transmembrane region" description="Helical" evidence="14">
    <location>
        <begin position="74"/>
        <end position="95"/>
    </location>
</feature>
<dbReference type="STRING" id="582515.KR51_00023160"/>
<evidence type="ECO:0000256" key="15">
    <source>
        <dbReference type="PIRSR" id="PIRSR006404-1"/>
    </source>
</evidence>
<evidence type="ECO:0000256" key="3">
    <source>
        <dbReference type="ARBA" id="ARBA00022475"/>
    </source>
</evidence>
<dbReference type="PIRSF" id="PIRSF006404">
    <property type="entry name" value="UCP006404_Pept_M50_CBS"/>
    <property type="match status" value="1"/>
</dbReference>
<evidence type="ECO:0000256" key="13">
    <source>
        <dbReference type="ARBA" id="ARBA00023136"/>
    </source>
</evidence>
<keyword evidence="19" id="KW-1185">Reference proteome</keyword>
<evidence type="ECO:0000256" key="11">
    <source>
        <dbReference type="ARBA" id="ARBA00023049"/>
    </source>
</evidence>
<feature type="transmembrane region" description="Helical" evidence="14">
    <location>
        <begin position="7"/>
        <end position="28"/>
    </location>
</feature>
<keyword evidence="12" id="KW-0129">CBS domain</keyword>
<organism evidence="18 19">
    <name type="scientific">Rubidibacter lacunae KORDI 51-2</name>
    <dbReference type="NCBI Taxonomy" id="582515"/>
    <lineage>
        <taxon>Bacteria</taxon>
        <taxon>Bacillati</taxon>
        <taxon>Cyanobacteriota</taxon>
        <taxon>Cyanophyceae</taxon>
        <taxon>Oscillatoriophycideae</taxon>
        <taxon>Chroococcales</taxon>
        <taxon>Aphanothecaceae</taxon>
        <taxon>Rubidibacter</taxon>
    </lineage>
</organism>
<accession>U5DKG4</accession>
<comment type="caution">
    <text evidence="18">The sequence shown here is derived from an EMBL/GenBank/DDBJ whole genome shotgun (WGS) entry which is preliminary data.</text>
</comment>
<feature type="transmembrane region" description="Helical" evidence="14">
    <location>
        <begin position="107"/>
        <end position="128"/>
    </location>
</feature>
<keyword evidence="4 14" id="KW-0645">Protease</keyword>
<feature type="binding site" evidence="16">
    <location>
        <position position="68"/>
    </location>
    <ligand>
        <name>Zn(2+)</name>
        <dbReference type="ChEBI" id="CHEBI:29105"/>
        <note>catalytic</note>
    </ligand>
</feature>
<dbReference type="Pfam" id="PF02163">
    <property type="entry name" value="Peptidase_M50"/>
    <property type="match status" value="2"/>
</dbReference>
<evidence type="ECO:0000256" key="16">
    <source>
        <dbReference type="PIRSR" id="PIRSR006404-2"/>
    </source>
</evidence>
<feature type="transmembrane region" description="Helical" evidence="14">
    <location>
        <begin position="48"/>
        <end position="67"/>
    </location>
</feature>
<dbReference type="PANTHER" id="PTHR39188">
    <property type="entry name" value="MEMBRANE-ASSOCIATED ZINC METALLOPROTEASE M50B"/>
    <property type="match status" value="1"/>
</dbReference>
<dbReference type="GO" id="GO:0005886">
    <property type="term" value="C:plasma membrane"/>
    <property type="evidence" value="ECO:0007669"/>
    <property type="project" value="UniProtKB-SubCell"/>
</dbReference>
<evidence type="ECO:0000313" key="18">
    <source>
        <dbReference type="EMBL" id="ERN41059.1"/>
    </source>
</evidence>
<feature type="domain" description="Peptidase M50" evidence="17">
    <location>
        <begin position="137"/>
        <end position="182"/>
    </location>
</feature>
<name>U5DKG4_9CHRO</name>
<evidence type="ECO:0000256" key="2">
    <source>
        <dbReference type="ARBA" id="ARBA00007931"/>
    </source>
</evidence>
<dbReference type="InterPro" id="IPR008915">
    <property type="entry name" value="Peptidase_M50"/>
</dbReference>
<evidence type="ECO:0000256" key="6">
    <source>
        <dbReference type="ARBA" id="ARBA00022723"/>
    </source>
</evidence>
<evidence type="ECO:0000256" key="12">
    <source>
        <dbReference type="ARBA" id="ARBA00023122"/>
    </source>
</evidence>
<reference evidence="18 19" key="1">
    <citation type="submission" date="2013-05" db="EMBL/GenBank/DDBJ databases">
        <title>Draft genome sequence of Rubidibacter lacunae KORDI 51-2.</title>
        <authorList>
            <person name="Choi D.H."/>
            <person name="Noh J.H."/>
            <person name="Kwon K.-K."/>
            <person name="Lee J.-H."/>
            <person name="Ryu J.-Y."/>
        </authorList>
    </citation>
    <scope>NUCLEOTIDE SEQUENCE [LARGE SCALE GENOMIC DNA]</scope>
    <source>
        <strain evidence="18 19">KORDI 51-2</strain>
    </source>
</reference>
<feature type="binding site" evidence="16">
    <location>
        <position position="163"/>
    </location>
    <ligand>
        <name>Zn(2+)</name>
        <dbReference type="ChEBI" id="CHEBI:29105"/>
        <note>catalytic</note>
    </ligand>
</feature>
<keyword evidence="3 14" id="KW-1003">Cell membrane</keyword>
<dbReference type="SUPFAM" id="SSF54631">
    <property type="entry name" value="CBS-domain pair"/>
    <property type="match status" value="1"/>
</dbReference>
<evidence type="ECO:0000256" key="9">
    <source>
        <dbReference type="ARBA" id="ARBA00022833"/>
    </source>
</evidence>
<proteinExistence type="inferred from homology"/>
<comment type="subcellular location">
    <subcellularLocation>
        <location evidence="1 14">Cell membrane</location>
        <topology evidence="1 14">Multi-pass membrane protein</topology>
    </subcellularLocation>
</comment>
<comment type="cofactor">
    <cofactor evidence="14 16">
        <name>Zn(2+)</name>
        <dbReference type="ChEBI" id="CHEBI:29105"/>
    </cofactor>
    <text evidence="14 16">Binds 1 zinc ion per subunit.</text>
</comment>
<evidence type="ECO:0000256" key="10">
    <source>
        <dbReference type="ARBA" id="ARBA00022989"/>
    </source>
</evidence>
<evidence type="ECO:0000256" key="5">
    <source>
        <dbReference type="ARBA" id="ARBA00022692"/>
    </source>
</evidence>
<keyword evidence="11 14" id="KW-0482">Metalloprotease</keyword>
<sequence>MGANWRIGTLFGIPLYVNASWFLILAFVTFANAANANAKGWVTESNPLLGWAIGFAIALLLFGSVLLHELGHSLVAKAQGIPVQSITLFLFGGIATIDRESETPGKAFQVAIAGPVVSLSLGGMFFALALASNATALQPFVLDLARINLVLGLFNLIPGMPLDGGQVLKAALWKLTGDRLRAARWAAASGQTLGLLAIALGLFASLVGGSFATLWIAAIGWFVFQNAGRYQRVTALQEILLQIAAADTMTRKLRVLDATQTLREFADTVILDDKLQSRPLYAASDGRYRGAIVVSDLQAIARADWEHLTLADIARPLESVPSIAEKATLADVVLALDATTDPHITVLSPAGTLAGTIDRGDVVRAIADAGGWSASPEDIARIQAERAFPPTLKLVALARATCDIAARSE</sequence>
<dbReference type="GO" id="GO:0008237">
    <property type="term" value="F:metallopeptidase activity"/>
    <property type="evidence" value="ECO:0007669"/>
    <property type="project" value="UniProtKB-UniRule"/>
</dbReference>
<keyword evidence="5 14" id="KW-0812">Transmembrane</keyword>
<keyword evidence="6 14" id="KW-0479">Metal-binding</keyword>
<evidence type="ECO:0000256" key="14">
    <source>
        <dbReference type="PIRNR" id="PIRNR006404"/>
    </source>
</evidence>
<dbReference type="GO" id="GO:0046872">
    <property type="term" value="F:metal ion binding"/>
    <property type="evidence" value="ECO:0007669"/>
    <property type="project" value="UniProtKB-UniRule"/>
</dbReference>
<dbReference type="OrthoDB" id="166377at2"/>
<dbReference type="eggNOG" id="COG1994">
    <property type="taxonomic scope" value="Bacteria"/>
</dbReference>
<comment type="similarity">
    <text evidence="2 14">Belongs to the peptidase M50B family.</text>
</comment>
<dbReference type="PANTHER" id="PTHR39188:SF3">
    <property type="entry name" value="STAGE IV SPORULATION PROTEIN FB"/>
    <property type="match status" value="1"/>
</dbReference>
<dbReference type="AlphaFoldDB" id="U5DKG4"/>
<dbReference type="InterPro" id="IPR016483">
    <property type="entry name" value="UCP006404_Pept_M50_CBS"/>
</dbReference>
<dbReference type="RefSeq" id="WP_022607500.1">
    <property type="nucleotide sequence ID" value="NZ_ASSJ01000055.1"/>
</dbReference>
<keyword evidence="13 14" id="KW-0472">Membrane</keyword>
<keyword evidence="8 14" id="KW-0378">Hydrolase</keyword>
<feature type="binding site" evidence="16">
    <location>
        <position position="72"/>
    </location>
    <ligand>
        <name>Zn(2+)</name>
        <dbReference type="ChEBI" id="CHEBI:29105"/>
        <note>catalytic</note>
    </ligand>
</feature>
<evidence type="ECO:0000256" key="4">
    <source>
        <dbReference type="ARBA" id="ARBA00022670"/>
    </source>
</evidence>
<dbReference type="InterPro" id="IPR046342">
    <property type="entry name" value="CBS_dom_sf"/>
</dbReference>
<protein>
    <recommendedName>
        <fullName evidence="14">Zinc metalloprotease</fullName>
    </recommendedName>
</protein>
<gene>
    <name evidence="18" type="ORF">KR51_00023160</name>
</gene>
<dbReference type="GO" id="GO:0006508">
    <property type="term" value="P:proteolysis"/>
    <property type="evidence" value="ECO:0007669"/>
    <property type="project" value="UniProtKB-KW"/>
</dbReference>